<sequence>MGAKLTVIENKSNNDIEIRVWVPPARPDKFQSIIRIKAGSWKEVKSKAFSFGHLSPEGLVSSLLMIYVDGVYTGNYLLPLHLTKYAKVICDINEDGLLVVQGIKATFDFCRFKFTLFLFLLLNIFDTISCYWKHVLAF</sequence>
<dbReference type="OMA" id="CAYFPYL"/>
<name>A0A1J6J998_NICAT</name>
<keyword evidence="3" id="KW-1185">Reference proteome</keyword>
<keyword evidence="1" id="KW-0472">Membrane</keyword>
<dbReference type="AlphaFoldDB" id="A0A1J6J998"/>
<gene>
    <name evidence="2" type="ORF">A4A49_23251</name>
</gene>
<proteinExistence type="predicted"/>
<dbReference type="EMBL" id="MJEQ01037184">
    <property type="protein sequence ID" value="OIT06399.1"/>
    <property type="molecule type" value="Genomic_DNA"/>
</dbReference>
<accession>A0A1J6J998</accession>
<comment type="caution">
    <text evidence="2">The sequence shown here is derived from an EMBL/GenBank/DDBJ whole genome shotgun (WGS) entry which is preliminary data.</text>
</comment>
<protein>
    <submittedName>
        <fullName evidence="2">Uncharacterized protein</fullName>
    </submittedName>
</protein>
<organism evidence="2 3">
    <name type="scientific">Nicotiana attenuata</name>
    <name type="common">Coyote tobacco</name>
    <dbReference type="NCBI Taxonomy" id="49451"/>
    <lineage>
        <taxon>Eukaryota</taxon>
        <taxon>Viridiplantae</taxon>
        <taxon>Streptophyta</taxon>
        <taxon>Embryophyta</taxon>
        <taxon>Tracheophyta</taxon>
        <taxon>Spermatophyta</taxon>
        <taxon>Magnoliopsida</taxon>
        <taxon>eudicotyledons</taxon>
        <taxon>Gunneridae</taxon>
        <taxon>Pentapetalae</taxon>
        <taxon>asterids</taxon>
        <taxon>lamiids</taxon>
        <taxon>Solanales</taxon>
        <taxon>Solanaceae</taxon>
        <taxon>Nicotianoideae</taxon>
        <taxon>Nicotianeae</taxon>
        <taxon>Nicotiana</taxon>
    </lineage>
</organism>
<keyword evidence="1" id="KW-0812">Transmembrane</keyword>
<feature type="transmembrane region" description="Helical" evidence="1">
    <location>
        <begin position="114"/>
        <end position="134"/>
    </location>
</feature>
<evidence type="ECO:0000313" key="2">
    <source>
        <dbReference type="EMBL" id="OIT06399.1"/>
    </source>
</evidence>
<dbReference type="Proteomes" id="UP000187609">
    <property type="component" value="Unassembled WGS sequence"/>
</dbReference>
<keyword evidence="1" id="KW-1133">Transmembrane helix</keyword>
<dbReference type="Gramene" id="OIT06399">
    <property type="protein sequence ID" value="OIT06399"/>
    <property type="gene ID" value="A4A49_23251"/>
</dbReference>
<reference evidence="2" key="1">
    <citation type="submission" date="2016-11" db="EMBL/GenBank/DDBJ databases">
        <title>The genome of Nicotiana attenuata.</title>
        <authorList>
            <person name="Xu S."/>
            <person name="Brockmoeller T."/>
            <person name="Gaquerel E."/>
            <person name="Navarro A."/>
            <person name="Kuhl H."/>
            <person name="Gase K."/>
            <person name="Ling Z."/>
            <person name="Zhou W."/>
            <person name="Kreitzer C."/>
            <person name="Stanke M."/>
            <person name="Tang H."/>
            <person name="Lyons E."/>
            <person name="Pandey P."/>
            <person name="Pandey S.P."/>
            <person name="Timmermann B."/>
            <person name="Baldwin I.T."/>
        </authorList>
    </citation>
    <scope>NUCLEOTIDE SEQUENCE [LARGE SCALE GENOMIC DNA]</scope>
    <source>
        <strain evidence="2">UT</strain>
    </source>
</reference>
<evidence type="ECO:0000313" key="3">
    <source>
        <dbReference type="Proteomes" id="UP000187609"/>
    </source>
</evidence>
<evidence type="ECO:0000256" key="1">
    <source>
        <dbReference type="SAM" id="Phobius"/>
    </source>
</evidence>